<comment type="similarity">
    <text evidence="2 11">Belongs to the peptidase S10 family.</text>
</comment>
<comment type="subcellular location">
    <subcellularLocation>
        <location evidence="1">Secreted</location>
    </subcellularLocation>
</comment>
<evidence type="ECO:0000256" key="8">
    <source>
        <dbReference type="ARBA" id="ARBA00023157"/>
    </source>
</evidence>
<dbReference type="Gramene" id="Manes.08G102400.1.v8.1">
    <property type="protein sequence ID" value="Manes.08G102400.1.v8.1.CDS"/>
    <property type="gene ID" value="Manes.08G102400.v8.1"/>
</dbReference>
<dbReference type="PANTHER" id="PTHR11802">
    <property type="entry name" value="SERINE PROTEASE FAMILY S10 SERINE CARBOXYPEPTIDASE"/>
    <property type="match status" value="1"/>
</dbReference>
<dbReference type="SUPFAM" id="SSF53474">
    <property type="entry name" value="alpha/beta-Hydrolases"/>
    <property type="match status" value="1"/>
</dbReference>
<dbReference type="EMBL" id="CM004394">
    <property type="protein sequence ID" value="OAY43842.1"/>
    <property type="molecule type" value="Genomic_DNA"/>
</dbReference>
<dbReference type="Gene3D" id="3.40.50.11320">
    <property type="match status" value="1"/>
</dbReference>
<dbReference type="FunFam" id="3.40.50.11320:FF:000004">
    <property type="entry name" value="Carboxypeptidase"/>
    <property type="match status" value="1"/>
</dbReference>
<evidence type="ECO:0000256" key="3">
    <source>
        <dbReference type="ARBA" id="ARBA00022525"/>
    </source>
</evidence>
<dbReference type="InterPro" id="IPR029058">
    <property type="entry name" value="AB_hydrolase_fold"/>
</dbReference>
<comment type="caution">
    <text evidence="12">The sequence shown here is derived from an EMBL/GenBank/DDBJ whole genome shotgun (WGS) entry which is preliminary data.</text>
</comment>
<evidence type="ECO:0000256" key="4">
    <source>
        <dbReference type="ARBA" id="ARBA00022645"/>
    </source>
</evidence>
<dbReference type="OrthoDB" id="443318at2759"/>
<dbReference type="GO" id="GO:0006508">
    <property type="term" value="P:proteolysis"/>
    <property type="evidence" value="ECO:0007669"/>
    <property type="project" value="UniProtKB-KW"/>
</dbReference>
<dbReference type="PROSITE" id="PS00560">
    <property type="entry name" value="CARBOXYPEPT_SER_HIS"/>
    <property type="match status" value="1"/>
</dbReference>
<evidence type="ECO:0000256" key="7">
    <source>
        <dbReference type="ARBA" id="ARBA00022801"/>
    </source>
</evidence>
<dbReference type="PANTHER" id="PTHR11802:SF435">
    <property type="entry name" value="SERINE CARBOXYPEPTIDASE-LIKE 46"/>
    <property type="match status" value="1"/>
</dbReference>
<dbReference type="Gene3D" id="6.10.250.940">
    <property type="match status" value="1"/>
</dbReference>
<name>A0A2C9VF40_MANES</name>
<sequence>MSYFTRDAMALPVVLLLLCFFIVVESNLSLFDRIFQLPGQPHVGFQQYSGYVTVDDKSKRALFYYFAEAETDPASKPLVLWLNGGPGCSSLGVGAFSENGPFRPSGEVLVKNQYSWNREANMLYLESPIGVGFSYSADTSSYESVNDKTTARDNLVFLQRWFVKFPQYRNRSLFITGESYAGHYVPQLAELMLEFNKKHHLFNLKGIAIGNPVLEFATDFNSRAEFFWSHGLISDTTYKMFTSVCNYSRYVSEYYRGSVSPICSRVMGQVSKETSRFVDKYDVTLDVCISSVFSQSKALSPKQVADNVDVCVEDETVNYLNRQDVQMALHARLVGIQRWTVCSNVLDYELLDLEMPTIPIVGRLIKAGIPVLVYSGDQDSVIPLTGSRTLIHGLAEELGLKTSVPYRVWFEGQQVGGWTQVYGNILSFATIRGASHEAPFSQPERSLVLFKAFLERRPLPEAF</sequence>
<dbReference type="AlphaFoldDB" id="A0A2C9VF40"/>
<protein>
    <recommendedName>
        <fullName evidence="11">Carboxypeptidase</fullName>
        <ecNumber evidence="11">3.4.16.-</ecNumber>
    </recommendedName>
</protein>
<dbReference type="InterPro" id="IPR001563">
    <property type="entry name" value="Peptidase_S10"/>
</dbReference>
<dbReference type="Gene3D" id="3.40.50.1820">
    <property type="entry name" value="alpha/beta hydrolase"/>
    <property type="match status" value="1"/>
</dbReference>
<dbReference type="PROSITE" id="PS00131">
    <property type="entry name" value="CARBOXYPEPT_SER_SER"/>
    <property type="match status" value="1"/>
</dbReference>
<keyword evidence="7 11" id="KW-0378">Hydrolase</keyword>
<dbReference type="Proteomes" id="UP000091857">
    <property type="component" value="Chromosome 8"/>
</dbReference>
<dbReference type="InterPro" id="IPR018202">
    <property type="entry name" value="Ser_caboxypep_ser_AS"/>
</dbReference>
<dbReference type="InterPro" id="IPR033124">
    <property type="entry name" value="Ser_caboxypep_his_AS"/>
</dbReference>
<comment type="function">
    <text evidence="10">Probable carboxypeptidase.</text>
</comment>
<evidence type="ECO:0000256" key="11">
    <source>
        <dbReference type="RuleBase" id="RU361156"/>
    </source>
</evidence>
<reference evidence="13" key="1">
    <citation type="journal article" date="2016" name="Nat. Biotechnol.">
        <title>Sequencing wild and cultivated cassava and related species reveals extensive interspecific hybridization and genetic diversity.</title>
        <authorList>
            <person name="Bredeson J.V."/>
            <person name="Lyons J.B."/>
            <person name="Prochnik S.E."/>
            <person name="Wu G.A."/>
            <person name="Ha C.M."/>
            <person name="Edsinger-Gonzales E."/>
            <person name="Grimwood J."/>
            <person name="Schmutz J."/>
            <person name="Rabbi I.Y."/>
            <person name="Egesi C."/>
            <person name="Nauluvula P."/>
            <person name="Lebot V."/>
            <person name="Ndunguru J."/>
            <person name="Mkamilo G."/>
            <person name="Bart R.S."/>
            <person name="Setter T.L."/>
            <person name="Gleadow R.M."/>
            <person name="Kulakow P."/>
            <person name="Ferguson M.E."/>
            <person name="Rounsley S."/>
            <person name="Rokhsar D.S."/>
        </authorList>
    </citation>
    <scope>NUCLEOTIDE SEQUENCE [LARGE SCALE GENOMIC DNA]</scope>
    <source>
        <strain evidence="13">cv. AM560-2</strain>
    </source>
</reference>
<keyword evidence="5 11" id="KW-0645">Protease</keyword>
<evidence type="ECO:0000256" key="1">
    <source>
        <dbReference type="ARBA" id="ARBA00004613"/>
    </source>
</evidence>
<evidence type="ECO:0000256" key="5">
    <source>
        <dbReference type="ARBA" id="ARBA00022670"/>
    </source>
</evidence>
<dbReference type="STRING" id="3983.A0A2C9VF40"/>
<keyword evidence="6" id="KW-0732">Signal</keyword>
<accession>A0A2C9VF40</accession>
<keyword evidence="9" id="KW-0325">Glycoprotein</keyword>
<dbReference type="GO" id="GO:0005576">
    <property type="term" value="C:extracellular region"/>
    <property type="evidence" value="ECO:0007669"/>
    <property type="project" value="UniProtKB-SubCell"/>
</dbReference>
<evidence type="ECO:0000256" key="2">
    <source>
        <dbReference type="ARBA" id="ARBA00009431"/>
    </source>
</evidence>
<dbReference type="GO" id="GO:0004185">
    <property type="term" value="F:serine-type carboxypeptidase activity"/>
    <property type="evidence" value="ECO:0000318"/>
    <property type="project" value="GO_Central"/>
</dbReference>
<evidence type="ECO:0000256" key="9">
    <source>
        <dbReference type="ARBA" id="ARBA00023180"/>
    </source>
</evidence>
<evidence type="ECO:0000256" key="6">
    <source>
        <dbReference type="ARBA" id="ARBA00022729"/>
    </source>
</evidence>
<evidence type="ECO:0000313" key="12">
    <source>
        <dbReference type="EMBL" id="OAY43842.1"/>
    </source>
</evidence>
<evidence type="ECO:0000313" key="13">
    <source>
        <dbReference type="Proteomes" id="UP000091857"/>
    </source>
</evidence>
<keyword evidence="4 11" id="KW-0121">Carboxypeptidase</keyword>
<dbReference type="FunFam" id="3.40.50.1820:FF:000453">
    <property type="entry name" value="Carboxypeptidase"/>
    <property type="match status" value="1"/>
</dbReference>
<dbReference type="EC" id="3.4.16.-" evidence="11"/>
<evidence type="ECO:0000256" key="10">
    <source>
        <dbReference type="ARBA" id="ARBA00037399"/>
    </source>
</evidence>
<dbReference type="Pfam" id="PF00450">
    <property type="entry name" value="Peptidase_S10"/>
    <property type="match status" value="1"/>
</dbReference>
<keyword evidence="8" id="KW-1015">Disulfide bond</keyword>
<keyword evidence="3" id="KW-0964">Secreted</keyword>
<dbReference type="PRINTS" id="PR00724">
    <property type="entry name" value="CRBOXYPTASEC"/>
</dbReference>
<keyword evidence="13" id="KW-1185">Reference proteome</keyword>
<organism evidence="12 13">
    <name type="scientific">Manihot esculenta</name>
    <name type="common">Cassava</name>
    <name type="synonym">Jatropha manihot</name>
    <dbReference type="NCBI Taxonomy" id="3983"/>
    <lineage>
        <taxon>Eukaryota</taxon>
        <taxon>Viridiplantae</taxon>
        <taxon>Streptophyta</taxon>
        <taxon>Embryophyta</taxon>
        <taxon>Tracheophyta</taxon>
        <taxon>Spermatophyta</taxon>
        <taxon>Magnoliopsida</taxon>
        <taxon>eudicotyledons</taxon>
        <taxon>Gunneridae</taxon>
        <taxon>Pentapetalae</taxon>
        <taxon>rosids</taxon>
        <taxon>fabids</taxon>
        <taxon>Malpighiales</taxon>
        <taxon>Euphorbiaceae</taxon>
        <taxon>Crotonoideae</taxon>
        <taxon>Manihoteae</taxon>
        <taxon>Manihot</taxon>
    </lineage>
</organism>
<proteinExistence type="inferred from homology"/>
<gene>
    <name evidence="12" type="ORF">MANES_08G102400v8</name>
</gene>